<dbReference type="AlphaFoldDB" id="A0A2T3KLT7"/>
<gene>
    <name evidence="1" type="ORF">C9J27_05760</name>
</gene>
<dbReference type="Gene3D" id="3.10.310.30">
    <property type="match status" value="1"/>
</dbReference>
<protein>
    <submittedName>
        <fullName evidence="1">Uncharacterized protein</fullName>
    </submittedName>
</protein>
<proteinExistence type="predicted"/>
<comment type="caution">
    <text evidence="1">The sequence shown here is derived from an EMBL/GenBank/DDBJ whole genome shotgun (WGS) entry which is preliminary data.</text>
</comment>
<dbReference type="PANTHER" id="PTHR42146">
    <property type="entry name" value="3',5'-CYCLIC-NUCLEOTIDE PHOSPHODIESTERASE"/>
    <property type="match status" value="1"/>
</dbReference>
<reference evidence="1 2" key="1">
    <citation type="submission" date="2018-01" db="EMBL/GenBank/DDBJ databases">
        <title>Whole genome sequencing of Histamine producing bacteria.</title>
        <authorList>
            <person name="Butler K."/>
        </authorList>
    </citation>
    <scope>NUCLEOTIDE SEQUENCE [LARGE SCALE GENOMIC DNA]</scope>
    <source>
        <strain evidence="1 2">FS-7.2</strain>
    </source>
</reference>
<dbReference type="SUPFAM" id="SSF64182">
    <property type="entry name" value="DHH phosphoesterases"/>
    <property type="match status" value="1"/>
</dbReference>
<dbReference type="PANTHER" id="PTHR42146:SF1">
    <property type="entry name" value="OLIGORIBONUCLEASE NRNB"/>
    <property type="match status" value="1"/>
</dbReference>
<sequence>MLFLILIFVRWKGFSLTKKTLVIYHNSCMDGSVSAALSVLAEGVSSDVYTMSLNYPHDGGDCVDAFGVNIVDKIVDFGGVSKIMLVDFSIPPSQVAELFSMVGGDIYIFDHHDAYKREDVLECGVLLDGFKEWVESERCVFKSNWSGSKLVFDYFRREVLSNVPFDINPFEFERFVQMINDRDTWVRKNKEAFSFHEAVSGDVLQDERALLGEIVRADESSSGCFKITEKIKNGFNDWFKRSLDIGDALVLYRDDIIVNLVKLFAVVHDKNDLVPCGYVTMDCPRSLVDETSEYMRSVFPQSSLFLFLVEKGGSDYMAVSVRSRNGTSLARNFARRFNGGGHPDAAGCYIERSVYECITKLAM</sequence>
<dbReference type="Proteomes" id="UP000241426">
    <property type="component" value="Unassembled WGS sequence"/>
</dbReference>
<name>A0A2T3KLT7_9GAMM</name>
<accession>A0A2T3KLT7</accession>
<dbReference type="EMBL" id="PYNF01000003">
    <property type="protein sequence ID" value="PSV00643.1"/>
    <property type="molecule type" value="Genomic_DNA"/>
</dbReference>
<organism evidence="1 2">
    <name type="scientific">Photobacterium kishitanii</name>
    <dbReference type="NCBI Taxonomy" id="318456"/>
    <lineage>
        <taxon>Bacteria</taxon>
        <taxon>Pseudomonadati</taxon>
        <taxon>Pseudomonadota</taxon>
        <taxon>Gammaproteobacteria</taxon>
        <taxon>Vibrionales</taxon>
        <taxon>Vibrionaceae</taxon>
        <taxon>Photobacterium</taxon>
    </lineage>
</organism>
<dbReference type="InterPro" id="IPR052968">
    <property type="entry name" value="Nucleotide_metab_enz"/>
</dbReference>
<evidence type="ECO:0000313" key="1">
    <source>
        <dbReference type="EMBL" id="PSV00643.1"/>
    </source>
</evidence>
<dbReference type="InterPro" id="IPR038763">
    <property type="entry name" value="DHH_sf"/>
</dbReference>
<evidence type="ECO:0000313" key="2">
    <source>
        <dbReference type="Proteomes" id="UP000241426"/>
    </source>
</evidence>